<evidence type="ECO:0000313" key="1">
    <source>
        <dbReference type="EMBL" id="GAA3701436.1"/>
    </source>
</evidence>
<dbReference type="InterPro" id="IPR036412">
    <property type="entry name" value="HAD-like_sf"/>
</dbReference>
<gene>
    <name evidence="1" type="ORF">GCM10022204_17820</name>
</gene>
<organism evidence="1 2">
    <name type="scientific">Microlunatus aurantiacus</name>
    <dbReference type="NCBI Taxonomy" id="446786"/>
    <lineage>
        <taxon>Bacteria</taxon>
        <taxon>Bacillati</taxon>
        <taxon>Actinomycetota</taxon>
        <taxon>Actinomycetes</taxon>
        <taxon>Propionibacteriales</taxon>
        <taxon>Propionibacteriaceae</taxon>
        <taxon>Microlunatus</taxon>
    </lineage>
</organism>
<dbReference type="InterPro" id="IPR050155">
    <property type="entry name" value="HAD-like_hydrolase_sf"/>
</dbReference>
<dbReference type="InterPro" id="IPR023214">
    <property type="entry name" value="HAD_sf"/>
</dbReference>
<comment type="caution">
    <text evidence="1">The sequence shown here is derived from an EMBL/GenBank/DDBJ whole genome shotgun (WGS) entry which is preliminary data.</text>
</comment>
<dbReference type="SFLD" id="SFLDG01129">
    <property type="entry name" value="C1.5:_HAD__Beta-PGM__Phosphata"/>
    <property type="match status" value="1"/>
</dbReference>
<protein>
    <submittedName>
        <fullName evidence="1">HAD-IA family hydrolase</fullName>
    </submittedName>
</protein>
<name>A0ABP7D9P3_9ACTN</name>
<dbReference type="Gene3D" id="3.40.50.1000">
    <property type="entry name" value="HAD superfamily/HAD-like"/>
    <property type="match status" value="1"/>
</dbReference>
<dbReference type="SUPFAM" id="SSF56784">
    <property type="entry name" value="HAD-like"/>
    <property type="match status" value="1"/>
</dbReference>
<dbReference type="PANTHER" id="PTHR43434:SF1">
    <property type="entry name" value="PHOSPHOGLYCOLATE PHOSPHATASE"/>
    <property type="match status" value="1"/>
</dbReference>
<accession>A0ABP7D9P3</accession>
<sequence length="235" mass="25422">MPVPVTPSHPPVVDVVCWDWNGTLLDDTDVARAAMNAVLGARGLPVVPDAATYRAVFGFPVQDFYERMGIAPADFRSAARHYLELFASHVSRARLQPEAVTALSAIAGLGAEQVLISATVPDTLRQQMAPHRLDAHFTQILGISDAYVASKAEVVGGWLRSSGHDPHRVLMVGDTNHDEEIADELGVRFVWFALGHQEPPDHDRHPVVHDLRDVVRHVSGGAHPDGAAPRPVVAS</sequence>
<dbReference type="GO" id="GO:0016787">
    <property type="term" value="F:hydrolase activity"/>
    <property type="evidence" value="ECO:0007669"/>
    <property type="project" value="UniProtKB-KW"/>
</dbReference>
<dbReference type="EMBL" id="BAAAYX010000004">
    <property type="protein sequence ID" value="GAA3701436.1"/>
    <property type="molecule type" value="Genomic_DNA"/>
</dbReference>
<dbReference type="InterPro" id="IPR023198">
    <property type="entry name" value="PGP-like_dom2"/>
</dbReference>
<reference evidence="2" key="1">
    <citation type="journal article" date="2019" name="Int. J. Syst. Evol. Microbiol.">
        <title>The Global Catalogue of Microorganisms (GCM) 10K type strain sequencing project: providing services to taxonomists for standard genome sequencing and annotation.</title>
        <authorList>
            <consortium name="The Broad Institute Genomics Platform"/>
            <consortium name="The Broad Institute Genome Sequencing Center for Infectious Disease"/>
            <person name="Wu L."/>
            <person name="Ma J."/>
        </authorList>
    </citation>
    <scope>NUCLEOTIDE SEQUENCE [LARGE SCALE GENOMIC DNA]</scope>
    <source>
        <strain evidence="2">JCM 16548</strain>
    </source>
</reference>
<keyword evidence="1" id="KW-0378">Hydrolase</keyword>
<keyword evidence="2" id="KW-1185">Reference proteome</keyword>
<evidence type="ECO:0000313" key="2">
    <source>
        <dbReference type="Proteomes" id="UP001500051"/>
    </source>
</evidence>
<dbReference type="Proteomes" id="UP001500051">
    <property type="component" value="Unassembled WGS sequence"/>
</dbReference>
<proteinExistence type="predicted"/>
<dbReference type="SFLD" id="SFLDS00003">
    <property type="entry name" value="Haloacid_Dehalogenase"/>
    <property type="match status" value="1"/>
</dbReference>
<dbReference type="InterPro" id="IPR041492">
    <property type="entry name" value="HAD_2"/>
</dbReference>
<dbReference type="Pfam" id="PF13419">
    <property type="entry name" value="HAD_2"/>
    <property type="match status" value="1"/>
</dbReference>
<dbReference type="Gene3D" id="1.10.150.240">
    <property type="entry name" value="Putative phosphatase, domain 2"/>
    <property type="match status" value="1"/>
</dbReference>
<dbReference type="PANTHER" id="PTHR43434">
    <property type="entry name" value="PHOSPHOGLYCOLATE PHOSPHATASE"/>
    <property type="match status" value="1"/>
</dbReference>